<reference evidence="7 8" key="1">
    <citation type="journal article" date="2009" name="Stand. Genomic Sci.">
        <title>Complete genome sequence of Thermanaerovibrio acidaminovorans type strain (Su883).</title>
        <authorList>
            <person name="Chovatia M."/>
            <person name="Sikorski J."/>
            <person name="Schroder M."/>
            <person name="Lapidus A."/>
            <person name="Nolan M."/>
            <person name="Tice H."/>
            <person name="Glavina Del Rio T."/>
            <person name="Copeland A."/>
            <person name="Cheng J.F."/>
            <person name="Lucas S."/>
            <person name="Chen F."/>
            <person name="Bruce D."/>
            <person name="Goodwin L."/>
            <person name="Pitluck S."/>
            <person name="Ivanova N."/>
            <person name="Mavromatis K."/>
            <person name="Ovchinnikova G."/>
            <person name="Pati A."/>
            <person name="Chen A."/>
            <person name="Palaniappan K."/>
            <person name="Land M."/>
            <person name="Hauser L."/>
            <person name="Chang Y.J."/>
            <person name="Jeffries C.D."/>
            <person name="Chain P."/>
            <person name="Saunders E."/>
            <person name="Detter J.C."/>
            <person name="Brettin T."/>
            <person name="Rohde M."/>
            <person name="Goker M."/>
            <person name="Spring S."/>
            <person name="Bristow J."/>
            <person name="Markowitz V."/>
            <person name="Hugenholtz P."/>
            <person name="Kyrpides N.C."/>
            <person name="Klenk H.P."/>
            <person name="Eisen J.A."/>
        </authorList>
    </citation>
    <scope>NUCLEOTIDE SEQUENCE [LARGE SCALE GENOMIC DNA]</scope>
    <source>
        <strain evidence="8">ATCC 49978 / DSM 6589 / Su883</strain>
    </source>
</reference>
<dbReference type="KEGG" id="tai:Taci_1210"/>
<dbReference type="Gene3D" id="3.30.420.40">
    <property type="match status" value="2"/>
</dbReference>
<feature type="binding site" evidence="6">
    <location>
        <begin position="215"/>
        <end position="218"/>
    </location>
    <ligand>
        <name>ATP</name>
        <dbReference type="ChEBI" id="CHEBI:30616"/>
    </ligand>
</feature>
<dbReference type="OrthoDB" id="9768127at2"/>
<dbReference type="Proteomes" id="UP000002030">
    <property type="component" value="Chromosome"/>
</dbReference>
<dbReference type="eggNOG" id="COG1077">
    <property type="taxonomic scope" value="Bacteria"/>
</dbReference>
<feature type="binding site" evidence="6">
    <location>
        <begin position="167"/>
        <end position="169"/>
    </location>
    <ligand>
        <name>ATP</name>
        <dbReference type="ChEBI" id="CHEBI:30616"/>
    </ligand>
</feature>
<keyword evidence="3 6" id="KW-0067">ATP-binding</keyword>
<evidence type="ECO:0000256" key="2">
    <source>
        <dbReference type="ARBA" id="ARBA00022741"/>
    </source>
</evidence>
<protein>
    <recommendedName>
        <fullName evidence="6">Cell shape-determining protein MreB</fullName>
    </recommendedName>
</protein>
<keyword evidence="1 6" id="KW-0963">Cytoplasm</keyword>
<dbReference type="AlphaFoldDB" id="D1B601"/>
<evidence type="ECO:0000256" key="3">
    <source>
        <dbReference type="ARBA" id="ARBA00022840"/>
    </source>
</evidence>
<evidence type="ECO:0000313" key="7">
    <source>
        <dbReference type="EMBL" id="ACZ19442.1"/>
    </source>
</evidence>
<dbReference type="HOGENOM" id="CLU_052037_0_0_0"/>
<dbReference type="InterPro" id="IPR056546">
    <property type="entry name" value="MreB_MamK-like"/>
</dbReference>
<dbReference type="GO" id="GO:0000902">
    <property type="term" value="P:cell morphogenesis"/>
    <property type="evidence" value="ECO:0007669"/>
    <property type="project" value="InterPro"/>
</dbReference>
<dbReference type="PRINTS" id="PR01652">
    <property type="entry name" value="SHAPEPROTEIN"/>
</dbReference>
<gene>
    <name evidence="6" type="primary">mreB</name>
    <name evidence="7" type="ordered locus">Taci_1210</name>
</gene>
<dbReference type="InterPro" id="IPR043129">
    <property type="entry name" value="ATPase_NBD"/>
</dbReference>
<keyword evidence="2 6" id="KW-0547">Nucleotide-binding</keyword>
<dbReference type="CDD" id="cd10225">
    <property type="entry name" value="ASKHA_NBD_MreB-like"/>
    <property type="match status" value="1"/>
</dbReference>
<comment type="subcellular location">
    <subcellularLocation>
        <location evidence="6">Cytoplasm</location>
    </subcellularLocation>
    <text evidence="6">Membrane-associated.</text>
</comment>
<evidence type="ECO:0000256" key="4">
    <source>
        <dbReference type="ARBA" id="ARBA00022960"/>
    </source>
</evidence>
<sequence length="350" mass="37431">MFRFLGFFREDVGIDLGTANTVVYASRRGIVFNEPSVLATRRSGRKGQKEILAVGSEAKRMIGKTPAGVETIRPLQHGVIGDFEMTETLLRHAITKAVGGRGLFSHVRAIVSVPACVTEVEKKSVVDATLRAGAKEAMVVEEPLVAALGAGLPIHEPRGNMIVDIGGGTSEVAVLSLGGIVVKDSIRVAGDEMDNAIVDMMKQNYALSIGQTTAEEIKFALGSAVPLEQELEMEVKGRDLMDGLPKVIKVSSVEVREALTPIIEGIEEILRNVLERTPPELVKDIVDQGLVLSGGGANLRGLNMRLSDSLNVPVHLAEQPLFSVALGLGRMLKDRSFTTKVSVASEVSSF</sequence>
<name>D1B601_THEAS</name>
<dbReference type="NCBIfam" id="NF010539">
    <property type="entry name" value="PRK13927.1"/>
    <property type="match status" value="1"/>
</dbReference>
<comment type="caution">
    <text evidence="6">Lacks conserved residue(s) required for the propagation of feature annotation.</text>
</comment>
<dbReference type="HAMAP" id="MF_02207">
    <property type="entry name" value="MreB"/>
    <property type="match status" value="1"/>
</dbReference>
<dbReference type="PANTHER" id="PTHR42749:SF1">
    <property type="entry name" value="CELL SHAPE-DETERMINING PROTEIN MREB"/>
    <property type="match status" value="1"/>
</dbReference>
<dbReference type="GO" id="GO:0008360">
    <property type="term" value="P:regulation of cell shape"/>
    <property type="evidence" value="ECO:0007669"/>
    <property type="project" value="UniProtKB-UniRule"/>
</dbReference>
<dbReference type="NCBIfam" id="TIGR00904">
    <property type="entry name" value="mreB"/>
    <property type="match status" value="1"/>
</dbReference>
<dbReference type="SUPFAM" id="SSF53067">
    <property type="entry name" value="Actin-like ATPase domain"/>
    <property type="match status" value="2"/>
</dbReference>
<dbReference type="PANTHER" id="PTHR42749">
    <property type="entry name" value="CELL SHAPE-DETERMINING PROTEIN MREB"/>
    <property type="match status" value="1"/>
</dbReference>
<evidence type="ECO:0000256" key="6">
    <source>
        <dbReference type="HAMAP-Rule" id="MF_02207"/>
    </source>
</evidence>
<accession>D1B601</accession>
<comment type="similarity">
    <text evidence="5 6">Belongs to the FtsA/MreB family.</text>
</comment>
<evidence type="ECO:0000256" key="1">
    <source>
        <dbReference type="ARBA" id="ARBA00022490"/>
    </source>
</evidence>
<evidence type="ECO:0000256" key="5">
    <source>
        <dbReference type="ARBA" id="ARBA00023458"/>
    </source>
</evidence>
<proteinExistence type="inferred from homology"/>
<organism evidence="7 8">
    <name type="scientific">Thermanaerovibrio acidaminovorans (strain ATCC 49978 / DSM 6589 / Su883)</name>
    <name type="common">Selenomonas acidaminovorans</name>
    <dbReference type="NCBI Taxonomy" id="525903"/>
    <lineage>
        <taxon>Bacteria</taxon>
        <taxon>Thermotogati</taxon>
        <taxon>Synergistota</taxon>
        <taxon>Synergistia</taxon>
        <taxon>Synergistales</taxon>
        <taxon>Synergistaceae</taxon>
        <taxon>Thermanaerovibrio</taxon>
    </lineage>
</organism>
<dbReference type="PATRIC" id="fig|525903.6.peg.1210"/>
<keyword evidence="8" id="KW-1185">Reference proteome</keyword>
<comment type="function">
    <text evidence="6">Forms membrane-associated dynamic filaments that are essential for cell shape determination. Acts by regulating cell wall synthesis and cell elongation, and thus cell shape. A feedback loop between cell geometry and MreB localization may maintain elongated cell shape by targeting cell wall growth to regions of negative cell wall curvature.</text>
</comment>
<dbReference type="GO" id="GO:0005524">
    <property type="term" value="F:ATP binding"/>
    <property type="evidence" value="ECO:0007669"/>
    <property type="project" value="UniProtKB-KW"/>
</dbReference>
<dbReference type="GO" id="GO:0005737">
    <property type="term" value="C:cytoplasm"/>
    <property type="evidence" value="ECO:0007669"/>
    <property type="project" value="UniProtKB-SubCell"/>
</dbReference>
<comment type="subunit">
    <text evidence="6">Forms polymers.</text>
</comment>
<dbReference type="InterPro" id="IPR004753">
    <property type="entry name" value="MreB"/>
</dbReference>
<dbReference type="RefSeq" id="WP_012869954.1">
    <property type="nucleotide sequence ID" value="NC_013522.1"/>
</dbReference>
<feature type="binding site" evidence="6">
    <location>
        <begin position="18"/>
        <end position="20"/>
    </location>
    <ligand>
        <name>ATP</name>
        <dbReference type="ChEBI" id="CHEBI:30616"/>
    </ligand>
</feature>
<keyword evidence="4 6" id="KW-0133">Cell shape</keyword>
<evidence type="ECO:0000313" key="8">
    <source>
        <dbReference type="Proteomes" id="UP000002030"/>
    </source>
</evidence>
<dbReference type="EnsemblBacteria" id="ACZ19442">
    <property type="protein sequence ID" value="ACZ19442"/>
    <property type="gene ID" value="Taci_1210"/>
</dbReference>
<dbReference type="Pfam" id="PF06723">
    <property type="entry name" value="MreB_Mbl"/>
    <property type="match status" value="1"/>
</dbReference>
<dbReference type="STRING" id="525903.Taci_1210"/>
<dbReference type="EMBL" id="CP001818">
    <property type="protein sequence ID" value="ACZ19442.1"/>
    <property type="molecule type" value="Genomic_DNA"/>
</dbReference>